<keyword evidence="3" id="KW-1185">Reference proteome</keyword>
<evidence type="ECO:0000256" key="1">
    <source>
        <dbReference type="SAM" id="Phobius"/>
    </source>
</evidence>
<feature type="transmembrane region" description="Helical" evidence="1">
    <location>
        <begin position="39"/>
        <end position="60"/>
    </location>
</feature>
<comment type="caution">
    <text evidence="2">The sequence shown here is derived from an EMBL/GenBank/DDBJ whole genome shotgun (WGS) entry which is preliminary data.</text>
</comment>
<sequence>MDGMKRLCFRIGLLMLILAILFFIYALNNPQASFPWSNSITYGIYISYAVAMFFLLIYGLRGK</sequence>
<keyword evidence="1" id="KW-1133">Transmembrane helix</keyword>
<reference evidence="2 3" key="1">
    <citation type="submission" date="2016-01" db="EMBL/GenBank/DDBJ databases">
        <title>Genome sequence of Clostridium neopropionicum X4, DSM-3847.</title>
        <authorList>
            <person name="Poehlein A."/>
            <person name="Beck M.H."/>
            <person name="Bengelsdorf F.R."/>
            <person name="Daniel R."/>
            <person name="Duerre P."/>
        </authorList>
    </citation>
    <scope>NUCLEOTIDE SEQUENCE [LARGE SCALE GENOMIC DNA]</scope>
    <source>
        <strain evidence="2 3">DSM-3847</strain>
    </source>
</reference>
<dbReference type="RefSeq" id="WP_330382578.1">
    <property type="nucleotide sequence ID" value="NZ_LRVM01000004.1"/>
</dbReference>
<name>A0A136WEV8_9FIRM</name>
<dbReference type="Proteomes" id="UP000070539">
    <property type="component" value="Unassembled WGS sequence"/>
</dbReference>
<feature type="transmembrane region" description="Helical" evidence="1">
    <location>
        <begin position="7"/>
        <end position="27"/>
    </location>
</feature>
<dbReference type="AlphaFoldDB" id="A0A136WEV8"/>
<accession>A0A136WEV8</accession>
<keyword evidence="1" id="KW-0472">Membrane</keyword>
<gene>
    <name evidence="2" type="ORF">CLNEO_15640</name>
</gene>
<protein>
    <submittedName>
        <fullName evidence="2">Uncharacterized protein</fullName>
    </submittedName>
</protein>
<evidence type="ECO:0000313" key="3">
    <source>
        <dbReference type="Proteomes" id="UP000070539"/>
    </source>
</evidence>
<organism evidence="2 3">
    <name type="scientific">Anaerotignum neopropionicum</name>
    <dbReference type="NCBI Taxonomy" id="36847"/>
    <lineage>
        <taxon>Bacteria</taxon>
        <taxon>Bacillati</taxon>
        <taxon>Bacillota</taxon>
        <taxon>Clostridia</taxon>
        <taxon>Lachnospirales</taxon>
        <taxon>Anaerotignaceae</taxon>
        <taxon>Anaerotignum</taxon>
    </lineage>
</organism>
<proteinExistence type="predicted"/>
<keyword evidence="1" id="KW-0812">Transmembrane</keyword>
<dbReference type="EMBL" id="LRVM01000004">
    <property type="protein sequence ID" value="KXL53021.1"/>
    <property type="molecule type" value="Genomic_DNA"/>
</dbReference>
<evidence type="ECO:0000313" key="2">
    <source>
        <dbReference type="EMBL" id="KXL53021.1"/>
    </source>
</evidence>